<keyword evidence="10 19" id="KW-0479">Metal-binding</keyword>
<dbReference type="OrthoDB" id="9811281at2"/>
<feature type="region of interest" description="Disordered" evidence="22">
    <location>
        <begin position="1"/>
        <end position="20"/>
    </location>
</feature>
<dbReference type="Gene3D" id="1.10.760.10">
    <property type="entry name" value="Cytochrome c-like domain"/>
    <property type="match status" value="2"/>
</dbReference>
<evidence type="ECO:0000256" key="22">
    <source>
        <dbReference type="SAM" id="MobiDB-lite"/>
    </source>
</evidence>
<feature type="binding site" description="axial binding residue" evidence="20">
    <location>
        <position position="233"/>
    </location>
    <ligand>
        <name>heme c</name>
        <dbReference type="ChEBI" id="CHEBI:61717"/>
        <label>2</label>
    </ligand>
    <ligandPart>
        <name>Fe</name>
        <dbReference type="ChEBI" id="CHEBI:18248"/>
    </ligandPart>
</feature>
<keyword evidence="11" id="KW-0677">Repeat</keyword>
<organism evidence="25 26">
    <name type="scientific">Thiohalospira halophila DSM 15071</name>
    <dbReference type="NCBI Taxonomy" id="1123397"/>
    <lineage>
        <taxon>Bacteria</taxon>
        <taxon>Pseudomonadati</taxon>
        <taxon>Pseudomonadota</taxon>
        <taxon>Gammaproteobacteria</taxon>
        <taxon>Thiohalospirales</taxon>
        <taxon>Thiohalospiraceae</taxon>
        <taxon>Thiohalospira</taxon>
    </lineage>
</organism>
<feature type="binding site" description="covalent" evidence="21">
    <location>
        <position position="229"/>
    </location>
    <ligand>
        <name>heme c</name>
        <dbReference type="ChEBI" id="CHEBI:61717"/>
        <label>2</label>
    </ligand>
</feature>
<keyword evidence="17 19" id="KW-0406">Ion transport</keyword>
<evidence type="ECO:0000256" key="21">
    <source>
        <dbReference type="PIRSR" id="PIRSR000006-2"/>
    </source>
</evidence>
<name>A0A1I1T5Q5_9GAMM</name>
<evidence type="ECO:0000256" key="15">
    <source>
        <dbReference type="ARBA" id="ARBA00023002"/>
    </source>
</evidence>
<evidence type="ECO:0000256" key="6">
    <source>
        <dbReference type="ARBA" id="ARBA00022519"/>
    </source>
</evidence>
<feature type="binding site" description="axial binding residue" evidence="20">
    <location>
        <position position="183"/>
    </location>
    <ligand>
        <name>heme c</name>
        <dbReference type="ChEBI" id="CHEBI:61717"/>
        <label>2</label>
    </ligand>
    <ligandPart>
        <name>Fe</name>
        <dbReference type="ChEBI" id="CHEBI:18248"/>
    </ligandPart>
</feature>
<feature type="transmembrane region" description="Helical" evidence="23">
    <location>
        <begin position="33"/>
        <end position="55"/>
    </location>
</feature>
<dbReference type="InterPro" id="IPR032858">
    <property type="entry name" value="CcoP_N"/>
</dbReference>
<comment type="similarity">
    <text evidence="3 19">Belongs to the CcoP / FixP family.</text>
</comment>
<feature type="domain" description="Cytochrome c" evidence="24">
    <location>
        <begin position="213"/>
        <end position="306"/>
    </location>
</feature>
<evidence type="ECO:0000256" key="8">
    <source>
        <dbReference type="ARBA" id="ARBA00022660"/>
    </source>
</evidence>
<dbReference type="GO" id="GO:0005886">
    <property type="term" value="C:plasma membrane"/>
    <property type="evidence" value="ECO:0007669"/>
    <property type="project" value="UniProtKB-SubCell"/>
</dbReference>
<keyword evidence="12 19" id="KW-0375">Hydrogen ion transport</keyword>
<feature type="domain" description="Cytochrome c" evidence="24">
    <location>
        <begin position="121"/>
        <end position="206"/>
    </location>
</feature>
<dbReference type="InterPro" id="IPR004678">
    <property type="entry name" value="Cyt_c_oxidase_cbb3_su3"/>
</dbReference>
<dbReference type="STRING" id="1123397.SAMN05660831_01798"/>
<dbReference type="GO" id="GO:0006119">
    <property type="term" value="P:oxidative phosphorylation"/>
    <property type="evidence" value="ECO:0007669"/>
    <property type="project" value="UniProtKB-UniPathway"/>
</dbReference>
<dbReference type="InterPro" id="IPR050597">
    <property type="entry name" value="Cytochrome_c_Oxidase_Subunit"/>
</dbReference>
<feature type="binding site" description="covalent" evidence="21">
    <location>
        <position position="139"/>
    </location>
    <ligand>
        <name>heme c</name>
        <dbReference type="ChEBI" id="CHEBI:61717"/>
        <label>1</label>
    </ligand>
</feature>
<dbReference type="SUPFAM" id="SSF46626">
    <property type="entry name" value="Cytochrome c"/>
    <property type="match status" value="2"/>
</dbReference>
<evidence type="ECO:0000256" key="14">
    <source>
        <dbReference type="ARBA" id="ARBA00022989"/>
    </source>
</evidence>
<dbReference type="PROSITE" id="PS51007">
    <property type="entry name" value="CYTC"/>
    <property type="match status" value="2"/>
</dbReference>
<keyword evidence="8 19" id="KW-0679">Respiratory chain</keyword>
<dbReference type="Pfam" id="PF13442">
    <property type="entry name" value="Cytochrome_CBB3"/>
    <property type="match status" value="2"/>
</dbReference>
<dbReference type="UniPathway" id="UPA00705"/>
<comment type="subcellular location">
    <subcellularLocation>
        <location evidence="1 19">Cell inner membrane</location>
    </subcellularLocation>
</comment>
<evidence type="ECO:0000259" key="24">
    <source>
        <dbReference type="PROSITE" id="PS51007"/>
    </source>
</evidence>
<dbReference type="Pfam" id="PF14715">
    <property type="entry name" value="FixP_N"/>
    <property type="match status" value="1"/>
</dbReference>
<dbReference type="PANTHER" id="PTHR33751">
    <property type="entry name" value="CBB3-TYPE CYTOCHROME C OXIDASE SUBUNIT FIXP"/>
    <property type="match status" value="1"/>
</dbReference>
<evidence type="ECO:0000313" key="26">
    <source>
        <dbReference type="Proteomes" id="UP000198611"/>
    </source>
</evidence>
<evidence type="ECO:0000256" key="16">
    <source>
        <dbReference type="ARBA" id="ARBA00023004"/>
    </source>
</evidence>
<evidence type="ECO:0000256" key="11">
    <source>
        <dbReference type="ARBA" id="ARBA00022737"/>
    </source>
</evidence>
<comment type="cofactor">
    <cofactor evidence="19 21">
        <name>heme c</name>
        <dbReference type="ChEBI" id="CHEBI:61717"/>
    </cofactor>
    <text evidence="19 21">Binds 2 heme C groups per subunit.</text>
</comment>
<gene>
    <name evidence="25" type="ORF">SAMN05660831_01798</name>
</gene>
<accession>A0A1I1T5Q5</accession>
<keyword evidence="9 23" id="KW-0812">Transmembrane</keyword>
<comment type="function">
    <text evidence="19">C-type cytochrome. Part of the cbb3-type cytochrome c oxidase complex.</text>
</comment>
<comment type="subunit">
    <text evidence="19">Component of the cbb3-type cytochrome c oxidase.</text>
</comment>
<dbReference type="GO" id="GO:1902600">
    <property type="term" value="P:proton transmembrane transport"/>
    <property type="evidence" value="ECO:0007669"/>
    <property type="project" value="UniProtKB-KW"/>
</dbReference>
<feature type="binding site" description="axial binding residue" evidence="20">
    <location>
        <position position="143"/>
    </location>
    <ligand>
        <name>heme c</name>
        <dbReference type="ChEBI" id="CHEBI:61717"/>
        <label>1</label>
    </ligand>
    <ligandPart>
        <name>Fe</name>
        <dbReference type="ChEBI" id="CHEBI:18248"/>
    </ligandPart>
</feature>
<evidence type="ECO:0000256" key="12">
    <source>
        <dbReference type="ARBA" id="ARBA00022781"/>
    </source>
</evidence>
<dbReference type="Gene3D" id="6.10.280.130">
    <property type="match status" value="1"/>
</dbReference>
<dbReference type="GO" id="GO:0020037">
    <property type="term" value="F:heme binding"/>
    <property type="evidence" value="ECO:0007669"/>
    <property type="project" value="InterPro"/>
</dbReference>
<dbReference type="InterPro" id="IPR009056">
    <property type="entry name" value="Cyt_c-like_dom"/>
</dbReference>
<keyword evidence="18 19" id="KW-0472">Membrane</keyword>
<dbReference type="InterPro" id="IPR038414">
    <property type="entry name" value="CcoP_N_sf"/>
</dbReference>
<evidence type="ECO:0000256" key="3">
    <source>
        <dbReference type="ARBA" id="ARBA00006113"/>
    </source>
</evidence>
<sequence length="309" mass="34416">MSEHNNQNQGEVETTGHAWDGDLQEYNNPLPRWWLWTFYASVIFAVVYWILYPAWPVGDTYTKGLMNTITYETESGEEKTTHWNTRALFLKEMKESPAAVRQQEYLDQVADLSYEAIQNDPDLMAFTRSYARGLFGDNCAACHQQGGGGVMGAYPNLVDDAWLWGGDFADINETLHQGRLGYMPPFQETFTEEQLNSVAAYALSLSGHDVDRQLASQGEAIFNGDTGGCYYCHTTEGTGRESVGAANLTDSIWTVADVPGADGIDAKMAAVKEVIHDGIQRRMPKFGDRLSEDEIRLLTLYVHELGGGQ</sequence>
<reference evidence="25 26" key="1">
    <citation type="submission" date="2016-10" db="EMBL/GenBank/DDBJ databases">
        <authorList>
            <person name="de Groot N.N."/>
        </authorList>
    </citation>
    <scope>NUCLEOTIDE SEQUENCE [LARGE SCALE GENOMIC DNA]</scope>
    <source>
        <strain evidence="25 26">HL3</strain>
    </source>
</reference>
<proteinExistence type="inferred from homology"/>
<evidence type="ECO:0000256" key="1">
    <source>
        <dbReference type="ARBA" id="ARBA00004533"/>
    </source>
</evidence>
<comment type="pathway">
    <text evidence="2 19">Energy metabolism; oxidative phosphorylation.</text>
</comment>
<dbReference type="EMBL" id="FOMJ01000006">
    <property type="protein sequence ID" value="SFD53922.1"/>
    <property type="molecule type" value="Genomic_DNA"/>
</dbReference>
<dbReference type="Proteomes" id="UP000198611">
    <property type="component" value="Unassembled WGS sequence"/>
</dbReference>
<keyword evidence="5 19" id="KW-1003">Cell membrane</keyword>
<keyword evidence="14 23" id="KW-1133">Transmembrane helix</keyword>
<dbReference type="PRINTS" id="PR00605">
    <property type="entry name" value="CYTCHROMECIC"/>
</dbReference>
<dbReference type="NCBIfam" id="TIGR00782">
    <property type="entry name" value="ccoP"/>
    <property type="match status" value="1"/>
</dbReference>
<feature type="binding site" description="covalent" evidence="21">
    <location>
        <position position="232"/>
    </location>
    <ligand>
        <name>heme c</name>
        <dbReference type="ChEBI" id="CHEBI:61717"/>
        <label>2</label>
    </ligand>
</feature>
<feature type="compositionally biased region" description="Polar residues" evidence="22">
    <location>
        <begin position="1"/>
        <end position="12"/>
    </location>
</feature>
<keyword evidence="13 19" id="KW-0249">Electron transport</keyword>
<keyword evidence="15 19" id="KW-0560">Oxidoreductase</keyword>
<dbReference type="InterPro" id="IPR008168">
    <property type="entry name" value="Cyt_C_IC"/>
</dbReference>
<dbReference type="PANTHER" id="PTHR33751:SF1">
    <property type="entry name" value="CBB3-TYPE CYTOCHROME C OXIDASE SUBUNIT FIXP"/>
    <property type="match status" value="1"/>
</dbReference>
<evidence type="ECO:0000256" key="5">
    <source>
        <dbReference type="ARBA" id="ARBA00022475"/>
    </source>
</evidence>
<dbReference type="PIRSF" id="PIRSF000006">
    <property type="entry name" value="Cbb3-Cox_fixP"/>
    <property type="match status" value="1"/>
</dbReference>
<evidence type="ECO:0000256" key="18">
    <source>
        <dbReference type="ARBA" id="ARBA00023136"/>
    </source>
</evidence>
<evidence type="ECO:0000256" key="2">
    <source>
        <dbReference type="ARBA" id="ARBA00004673"/>
    </source>
</evidence>
<evidence type="ECO:0000256" key="13">
    <source>
        <dbReference type="ARBA" id="ARBA00022982"/>
    </source>
</evidence>
<keyword evidence="4 19" id="KW-0813">Transport</keyword>
<evidence type="ECO:0000256" key="19">
    <source>
        <dbReference type="PIRNR" id="PIRNR000006"/>
    </source>
</evidence>
<evidence type="ECO:0000256" key="7">
    <source>
        <dbReference type="ARBA" id="ARBA00022617"/>
    </source>
</evidence>
<evidence type="ECO:0000256" key="23">
    <source>
        <dbReference type="SAM" id="Phobius"/>
    </source>
</evidence>
<protein>
    <recommendedName>
        <fullName evidence="19">Cbb3-type cytochrome c oxidase subunit</fullName>
    </recommendedName>
</protein>
<dbReference type="RefSeq" id="WP_093428436.1">
    <property type="nucleotide sequence ID" value="NZ_FOMJ01000006.1"/>
</dbReference>
<feature type="binding site" description="covalent" evidence="21">
    <location>
        <position position="142"/>
    </location>
    <ligand>
        <name>heme c</name>
        <dbReference type="ChEBI" id="CHEBI:61717"/>
        <label>1</label>
    </ligand>
</feature>
<evidence type="ECO:0000256" key="4">
    <source>
        <dbReference type="ARBA" id="ARBA00022448"/>
    </source>
</evidence>
<evidence type="ECO:0000256" key="9">
    <source>
        <dbReference type="ARBA" id="ARBA00022692"/>
    </source>
</evidence>
<keyword evidence="7 19" id="KW-0349">Heme</keyword>
<dbReference type="GO" id="GO:0016491">
    <property type="term" value="F:oxidoreductase activity"/>
    <property type="evidence" value="ECO:0007669"/>
    <property type="project" value="UniProtKB-KW"/>
</dbReference>
<keyword evidence="26" id="KW-1185">Reference proteome</keyword>
<keyword evidence="6 19" id="KW-0997">Cell inner membrane</keyword>
<dbReference type="InterPro" id="IPR036909">
    <property type="entry name" value="Cyt_c-like_dom_sf"/>
</dbReference>
<dbReference type="GO" id="GO:0009055">
    <property type="term" value="F:electron transfer activity"/>
    <property type="evidence" value="ECO:0007669"/>
    <property type="project" value="InterPro"/>
</dbReference>
<evidence type="ECO:0000256" key="20">
    <source>
        <dbReference type="PIRSR" id="PIRSR000006-1"/>
    </source>
</evidence>
<dbReference type="AlphaFoldDB" id="A0A1I1T5Q5"/>
<evidence type="ECO:0000313" key="25">
    <source>
        <dbReference type="EMBL" id="SFD53922.1"/>
    </source>
</evidence>
<evidence type="ECO:0000256" key="10">
    <source>
        <dbReference type="ARBA" id="ARBA00022723"/>
    </source>
</evidence>
<feature type="binding site" description="axial binding residue" evidence="20">
    <location>
        <position position="283"/>
    </location>
    <ligand>
        <name>heme c</name>
        <dbReference type="ChEBI" id="CHEBI:61717"/>
        <label>1</label>
    </ligand>
    <ligandPart>
        <name>Fe</name>
        <dbReference type="ChEBI" id="CHEBI:18248"/>
    </ligandPart>
</feature>
<dbReference type="GO" id="GO:0005506">
    <property type="term" value="F:iron ion binding"/>
    <property type="evidence" value="ECO:0007669"/>
    <property type="project" value="InterPro"/>
</dbReference>
<evidence type="ECO:0000256" key="17">
    <source>
        <dbReference type="ARBA" id="ARBA00023065"/>
    </source>
</evidence>
<keyword evidence="16 19" id="KW-0408">Iron</keyword>